<name>A0A1A8Z8V8_PLAOA</name>
<dbReference type="EMBL" id="FLRE01000152">
    <property type="protein sequence ID" value="SBT40263.1"/>
    <property type="molecule type" value="Genomic_DNA"/>
</dbReference>
<dbReference type="Proteomes" id="UP000078555">
    <property type="component" value="Unassembled WGS sequence"/>
</dbReference>
<evidence type="ECO:0000313" key="3">
    <source>
        <dbReference type="Proteomes" id="UP000078550"/>
    </source>
</evidence>
<dbReference type="AlphaFoldDB" id="A0A1A8Z8V8"/>
<dbReference type="EMBL" id="FLRD01000112">
    <property type="protein sequence ID" value="SBT39713.1"/>
    <property type="molecule type" value="Genomic_DNA"/>
</dbReference>
<evidence type="ECO:0000313" key="1">
    <source>
        <dbReference type="EMBL" id="SBT39713.1"/>
    </source>
</evidence>
<protein>
    <submittedName>
        <fullName evidence="2">Uncharacterized protein</fullName>
    </submittedName>
</protein>
<proteinExistence type="predicted"/>
<evidence type="ECO:0000313" key="2">
    <source>
        <dbReference type="EMBL" id="SBT40263.1"/>
    </source>
</evidence>
<keyword evidence="4" id="KW-1185">Reference proteome</keyword>
<sequence>MHPSHVSANPHAHGWRSTPVLRVEHRVVPPRFYHSQKAKLTFVSVPPDKKHLFNPSEVVPVRKFLSHVWEHITYASVSCAPTLNGVQVPFFSTSMCQRCVVFPDVFCKK</sequence>
<accession>A0A1A8Z8V8</accession>
<gene>
    <name evidence="1" type="ORF">POVWA1_040590</name>
    <name evidence="2" type="ORF">POVWA2_039350</name>
</gene>
<reference evidence="2" key="2">
    <citation type="submission" date="2016-05" db="EMBL/GenBank/DDBJ databases">
        <authorList>
            <person name="Lavstsen T."/>
            <person name="Jespersen J.S."/>
        </authorList>
    </citation>
    <scope>NUCLEOTIDE SEQUENCE [LARGE SCALE GENOMIC DNA]</scope>
</reference>
<evidence type="ECO:0000313" key="4">
    <source>
        <dbReference type="Proteomes" id="UP000078555"/>
    </source>
</evidence>
<organism evidence="2 3">
    <name type="scientific">Plasmodium ovale wallikeri</name>
    <dbReference type="NCBI Taxonomy" id="864142"/>
    <lineage>
        <taxon>Eukaryota</taxon>
        <taxon>Sar</taxon>
        <taxon>Alveolata</taxon>
        <taxon>Apicomplexa</taxon>
        <taxon>Aconoidasida</taxon>
        <taxon>Haemosporida</taxon>
        <taxon>Plasmodiidae</taxon>
        <taxon>Plasmodium</taxon>
        <taxon>Plasmodium (Plasmodium)</taxon>
    </lineage>
</organism>
<reference evidence="3 4" key="1">
    <citation type="submission" date="2016-05" db="EMBL/GenBank/DDBJ databases">
        <authorList>
            <person name="Naeem Raeece"/>
        </authorList>
    </citation>
    <scope>NUCLEOTIDE SEQUENCE [LARGE SCALE GENOMIC DNA]</scope>
</reference>
<dbReference type="Proteomes" id="UP000078550">
    <property type="component" value="Unassembled WGS sequence"/>
</dbReference>